<comment type="caution">
    <text evidence="1">The sequence shown here is derived from an EMBL/GenBank/DDBJ whole genome shotgun (WGS) entry which is preliminary data.</text>
</comment>
<name>A0A9X2X7Q0_9HYPH</name>
<dbReference type="RefSeq" id="WP_261514001.1">
    <property type="nucleotide sequence ID" value="NZ_JAODNV010000004.1"/>
</dbReference>
<accession>A0A9X2X7Q0</accession>
<organism evidence="1 2">
    <name type="scientific">Chelativorans petroleitrophicus</name>
    <dbReference type="NCBI Taxonomy" id="2975484"/>
    <lineage>
        <taxon>Bacteria</taxon>
        <taxon>Pseudomonadati</taxon>
        <taxon>Pseudomonadota</taxon>
        <taxon>Alphaproteobacteria</taxon>
        <taxon>Hyphomicrobiales</taxon>
        <taxon>Phyllobacteriaceae</taxon>
        <taxon>Chelativorans</taxon>
    </lineage>
</organism>
<evidence type="ECO:0000313" key="2">
    <source>
        <dbReference type="Proteomes" id="UP001149009"/>
    </source>
</evidence>
<gene>
    <name evidence="1" type="ORF">NYR54_03135</name>
</gene>
<sequence length="163" mass="18183">MIKFVLAALWASIVTLGAVLYSYQYARDDGDTVAAPPFFGGLDYVRTGVISVPVVREGAVNGYFLARLVYTVEPDKVKRLSVPADMLLVDQVHTYLYANPQIDFSDRSAFDLNAFRANLRDSINERVGEQLVHDVIVEQIDYLSKAEIRDHARRRAASSAQEG</sequence>
<dbReference type="Proteomes" id="UP001149009">
    <property type="component" value="Unassembled WGS sequence"/>
</dbReference>
<dbReference type="EMBL" id="JAODNV010000004">
    <property type="protein sequence ID" value="MCT8989297.1"/>
    <property type="molecule type" value="Genomic_DNA"/>
</dbReference>
<proteinExistence type="predicted"/>
<evidence type="ECO:0000313" key="1">
    <source>
        <dbReference type="EMBL" id="MCT8989297.1"/>
    </source>
</evidence>
<protein>
    <submittedName>
        <fullName evidence="1">Uncharacterized protein</fullName>
    </submittedName>
</protein>
<dbReference type="AlphaFoldDB" id="A0A9X2X7Q0"/>
<keyword evidence="2" id="KW-1185">Reference proteome</keyword>
<reference evidence="1" key="1">
    <citation type="submission" date="2022-08" db="EMBL/GenBank/DDBJ databases">
        <title>Chelativorans sichuanense sp. nov., a paraffin oil-degrading bacterium isolated from a mixture of oil-based drill cuttings and paddy soil.</title>
        <authorList>
            <person name="Yu J."/>
            <person name="Liu H."/>
            <person name="Chen Q."/>
        </authorList>
    </citation>
    <scope>NUCLEOTIDE SEQUENCE</scope>
    <source>
        <strain evidence="1">SCAU 2101</strain>
    </source>
</reference>